<dbReference type="FunFam" id="3.30.730.10:FF:000001">
    <property type="entry name" value="Ethylene-responsive transcription factor 2"/>
    <property type="match status" value="1"/>
</dbReference>
<accession>A0A8T2TYU5</accession>
<comment type="subcellular location">
    <subcellularLocation>
        <location evidence="1">Nucleus</location>
    </subcellularLocation>
</comment>
<protein>
    <recommendedName>
        <fullName evidence="7">AP2/ERF domain-containing protein</fullName>
    </recommendedName>
</protein>
<evidence type="ECO:0000256" key="1">
    <source>
        <dbReference type="ARBA" id="ARBA00004123"/>
    </source>
</evidence>
<feature type="region of interest" description="Disordered" evidence="6">
    <location>
        <begin position="1"/>
        <end position="25"/>
    </location>
</feature>
<organism evidence="8 9">
    <name type="scientific">Ceratopteris richardii</name>
    <name type="common">Triangle waterfern</name>
    <dbReference type="NCBI Taxonomy" id="49495"/>
    <lineage>
        <taxon>Eukaryota</taxon>
        <taxon>Viridiplantae</taxon>
        <taxon>Streptophyta</taxon>
        <taxon>Embryophyta</taxon>
        <taxon>Tracheophyta</taxon>
        <taxon>Polypodiopsida</taxon>
        <taxon>Polypodiidae</taxon>
        <taxon>Polypodiales</taxon>
        <taxon>Pteridineae</taxon>
        <taxon>Pteridaceae</taxon>
        <taxon>Parkerioideae</taxon>
        <taxon>Ceratopteris</taxon>
    </lineage>
</organism>
<evidence type="ECO:0000256" key="5">
    <source>
        <dbReference type="ARBA" id="ARBA00023242"/>
    </source>
</evidence>
<evidence type="ECO:0000256" key="3">
    <source>
        <dbReference type="ARBA" id="ARBA00023125"/>
    </source>
</evidence>
<evidence type="ECO:0000256" key="6">
    <source>
        <dbReference type="SAM" id="MobiDB-lite"/>
    </source>
</evidence>
<dbReference type="OrthoDB" id="550883at2759"/>
<dbReference type="Proteomes" id="UP000825935">
    <property type="component" value="Chromosome 10"/>
</dbReference>
<dbReference type="InterPro" id="IPR001471">
    <property type="entry name" value="AP2/ERF_dom"/>
</dbReference>
<keyword evidence="5" id="KW-0539">Nucleus</keyword>
<evidence type="ECO:0000259" key="7">
    <source>
        <dbReference type="PROSITE" id="PS51032"/>
    </source>
</evidence>
<dbReference type="GO" id="GO:0003700">
    <property type="term" value="F:DNA-binding transcription factor activity"/>
    <property type="evidence" value="ECO:0007669"/>
    <property type="project" value="InterPro"/>
</dbReference>
<comment type="caution">
    <text evidence="8">The sequence shown here is derived from an EMBL/GenBank/DDBJ whole genome shotgun (WGS) entry which is preliminary data.</text>
</comment>
<reference evidence="8" key="1">
    <citation type="submission" date="2021-08" db="EMBL/GenBank/DDBJ databases">
        <title>WGS assembly of Ceratopteris richardii.</title>
        <authorList>
            <person name="Marchant D.B."/>
            <person name="Chen G."/>
            <person name="Jenkins J."/>
            <person name="Shu S."/>
            <person name="Leebens-Mack J."/>
            <person name="Grimwood J."/>
            <person name="Schmutz J."/>
            <person name="Soltis P."/>
            <person name="Soltis D."/>
            <person name="Chen Z.-H."/>
        </authorList>
    </citation>
    <scope>NUCLEOTIDE SEQUENCE</scope>
    <source>
        <strain evidence="8">Whitten #5841</strain>
        <tissue evidence="8">Leaf</tissue>
    </source>
</reference>
<keyword evidence="9" id="KW-1185">Reference proteome</keyword>
<evidence type="ECO:0000256" key="2">
    <source>
        <dbReference type="ARBA" id="ARBA00023015"/>
    </source>
</evidence>
<feature type="domain" description="AP2/ERF" evidence="7">
    <location>
        <begin position="120"/>
        <end position="177"/>
    </location>
</feature>
<gene>
    <name evidence="8" type="ORF">KP509_10G005400</name>
</gene>
<dbReference type="GO" id="GO:0003677">
    <property type="term" value="F:DNA binding"/>
    <property type="evidence" value="ECO:0007669"/>
    <property type="project" value="UniProtKB-KW"/>
</dbReference>
<dbReference type="InterPro" id="IPR036955">
    <property type="entry name" value="AP2/ERF_dom_sf"/>
</dbReference>
<dbReference type="PANTHER" id="PTHR31190">
    <property type="entry name" value="DNA-BINDING DOMAIN"/>
    <property type="match status" value="1"/>
</dbReference>
<feature type="compositionally biased region" description="Polar residues" evidence="6">
    <location>
        <begin position="16"/>
        <end position="25"/>
    </location>
</feature>
<keyword evidence="4" id="KW-0804">Transcription</keyword>
<proteinExistence type="predicted"/>
<dbReference type="Gene3D" id="3.30.730.10">
    <property type="entry name" value="AP2/ERF domain"/>
    <property type="match status" value="1"/>
</dbReference>
<dbReference type="GO" id="GO:0009873">
    <property type="term" value="P:ethylene-activated signaling pathway"/>
    <property type="evidence" value="ECO:0007669"/>
    <property type="project" value="InterPro"/>
</dbReference>
<evidence type="ECO:0000313" key="9">
    <source>
        <dbReference type="Proteomes" id="UP000825935"/>
    </source>
</evidence>
<dbReference type="CDD" id="cd00018">
    <property type="entry name" value="AP2"/>
    <property type="match status" value="1"/>
</dbReference>
<dbReference type="AlphaFoldDB" id="A0A8T2TYU5"/>
<dbReference type="Pfam" id="PF00847">
    <property type="entry name" value="AP2"/>
    <property type="match status" value="1"/>
</dbReference>
<name>A0A8T2TYU5_CERRI</name>
<evidence type="ECO:0000313" key="8">
    <source>
        <dbReference type="EMBL" id="KAH7426544.1"/>
    </source>
</evidence>
<dbReference type="SUPFAM" id="SSF54171">
    <property type="entry name" value="DNA-binding domain"/>
    <property type="match status" value="1"/>
</dbReference>
<dbReference type="PANTHER" id="PTHR31190:SF376">
    <property type="entry name" value="EREB-LIKE PROTEIN"/>
    <property type="match status" value="1"/>
</dbReference>
<dbReference type="SMART" id="SM00380">
    <property type="entry name" value="AP2"/>
    <property type="match status" value="1"/>
</dbReference>
<dbReference type="PRINTS" id="PR00367">
    <property type="entry name" value="ETHRSPELEMNT"/>
</dbReference>
<dbReference type="PROSITE" id="PS51032">
    <property type="entry name" value="AP2_ERF"/>
    <property type="match status" value="1"/>
</dbReference>
<dbReference type="GO" id="GO:0005634">
    <property type="term" value="C:nucleus"/>
    <property type="evidence" value="ECO:0007669"/>
    <property type="project" value="UniProtKB-SubCell"/>
</dbReference>
<keyword evidence="3" id="KW-0238">DNA-binding</keyword>
<dbReference type="EMBL" id="CM035415">
    <property type="protein sequence ID" value="KAH7426544.1"/>
    <property type="molecule type" value="Genomic_DNA"/>
</dbReference>
<evidence type="ECO:0000256" key="4">
    <source>
        <dbReference type="ARBA" id="ARBA00023163"/>
    </source>
</evidence>
<dbReference type="InterPro" id="IPR016177">
    <property type="entry name" value="DNA-bd_dom_sf"/>
</dbReference>
<sequence length="429" mass="46961">MCRGSSTSDEVKNSFAPRSSPSSMFQPAFPSLREFCGFDFEEGGAKNEIFDLKPLCDPGGLKRRSEELKSENSAYPNDEELQKRILQVSASSPHSEIASLSSSGTESPSEKPAGRKRKYIYRGIRRRPWGKWAAEIRDPAKGMRVWLGTFDTAEEAARAYDGAARRIRGKKAKVNFPDERDTWGAVKGEINNGPSRVAFGINGAGQMRSVPSAGLNNEWCQDMHARQLVPFVSAAEMAHSAGGKSYSIFTTNCGAAKVEGFVGMPEHSSQLFPQLSLPTAAQQHPPYASAILKTANPCEQSEGFLDIRQARINCLPKPMPSSELASIFTSTPTPSCASLTDAPSQVCMPTFVDTCSDVCIPKSHAYSTNDHTVVADGVAFENPSTCLIEYATDKAVLDELWKELLSSSFEHHNDITYTCTTLCSRFRQR</sequence>
<feature type="region of interest" description="Disordered" evidence="6">
    <location>
        <begin position="92"/>
        <end position="115"/>
    </location>
</feature>
<dbReference type="InterPro" id="IPR044808">
    <property type="entry name" value="ERF_plant"/>
</dbReference>
<keyword evidence="2" id="KW-0805">Transcription regulation</keyword>